<gene>
    <name evidence="2" type="ORF">B0T25DRAFT_603295</name>
</gene>
<evidence type="ECO:0000313" key="3">
    <source>
        <dbReference type="Proteomes" id="UP001275084"/>
    </source>
</evidence>
<evidence type="ECO:0000313" key="2">
    <source>
        <dbReference type="EMBL" id="KAK3356738.1"/>
    </source>
</evidence>
<dbReference type="Proteomes" id="UP001275084">
    <property type="component" value="Unassembled WGS sequence"/>
</dbReference>
<dbReference type="AlphaFoldDB" id="A0AAJ0HLE0"/>
<keyword evidence="3" id="KW-1185">Reference proteome</keyword>
<sequence length="425" mass="45807">MSDTPAPTSAPSNGQAISLPDGWKFTDADSRYGDDYRGGEGQENPEDAPLGILSVLEGKTFKGTGLNMLFRPNSGPPPGTKFPRHVTPAPPATPNNNVLEINLFEETLCFSKGVGRVPNRGFQGQGDINLNAIMYLQTVNDVTNHHTGKPDGRPIPIHIENGMFMHVPGTNVNPQVGTTIGRCGTIPHGVAINLQGRAPSLPTTLIQGPPTIPSIATTPFETAAPNMTRNFPSLHIKDEDTARIPQNLHKFVEQGTITQEMLVDPTVILRKANETRKIVNTAIIAMSSTNGTKTTDIKTGGGVVGSAFLDGDVDATGTAKPNARPFSVDFTLWIEAVEYEVPVPAFDPARDGGHVKVTHEGIKFVLHPPRKVAEPTTITVTVVELQYTQVVMLQFGVLTWPHPTCSTLKPEEVSIRQDDDAWKGE</sequence>
<reference evidence="2" key="2">
    <citation type="submission" date="2023-06" db="EMBL/GenBank/DDBJ databases">
        <authorList>
            <consortium name="Lawrence Berkeley National Laboratory"/>
            <person name="Haridas S."/>
            <person name="Hensen N."/>
            <person name="Bonometti L."/>
            <person name="Westerberg I."/>
            <person name="Brannstrom I.O."/>
            <person name="Guillou S."/>
            <person name="Cros-Aarteil S."/>
            <person name="Calhoun S."/>
            <person name="Kuo A."/>
            <person name="Mondo S."/>
            <person name="Pangilinan J."/>
            <person name="Riley R."/>
            <person name="Labutti K."/>
            <person name="Andreopoulos B."/>
            <person name="Lipzen A."/>
            <person name="Chen C."/>
            <person name="Yanf M."/>
            <person name="Daum C."/>
            <person name="Ng V."/>
            <person name="Clum A."/>
            <person name="Steindorff A."/>
            <person name="Ohm R."/>
            <person name="Martin F."/>
            <person name="Silar P."/>
            <person name="Natvig D."/>
            <person name="Lalanne C."/>
            <person name="Gautier V."/>
            <person name="Ament-Velasquez S.L."/>
            <person name="Kruys A."/>
            <person name="Hutchinson M.I."/>
            <person name="Powell A.J."/>
            <person name="Barry K."/>
            <person name="Miller A.N."/>
            <person name="Grigoriev I.V."/>
            <person name="Debuchy R."/>
            <person name="Gladieux P."/>
            <person name="Thoren M.H."/>
            <person name="Johannesson H."/>
        </authorList>
    </citation>
    <scope>NUCLEOTIDE SEQUENCE</scope>
    <source>
        <strain evidence="2">CBS 955.72</strain>
    </source>
</reference>
<protein>
    <submittedName>
        <fullName evidence="2">Uncharacterized protein</fullName>
    </submittedName>
</protein>
<dbReference type="EMBL" id="JAUIQD010000003">
    <property type="protein sequence ID" value="KAK3356738.1"/>
    <property type="molecule type" value="Genomic_DNA"/>
</dbReference>
<name>A0AAJ0HLE0_9PEZI</name>
<evidence type="ECO:0000256" key="1">
    <source>
        <dbReference type="SAM" id="MobiDB-lite"/>
    </source>
</evidence>
<comment type="caution">
    <text evidence="2">The sequence shown here is derived from an EMBL/GenBank/DDBJ whole genome shotgun (WGS) entry which is preliminary data.</text>
</comment>
<dbReference type="NCBIfam" id="NF040572">
    <property type="entry name" value="heme_bind_FMP"/>
    <property type="match status" value="1"/>
</dbReference>
<reference evidence="2" key="1">
    <citation type="journal article" date="2023" name="Mol. Phylogenet. Evol.">
        <title>Genome-scale phylogeny and comparative genomics of the fungal order Sordariales.</title>
        <authorList>
            <person name="Hensen N."/>
            <person name="Bonometti L."/>
            <person name="Westerberg I."/>
            <person name="Brannstrom I.O."/>
            <person name="Guillou S."/>
            <person name="Cros-Aarteil S."/>
            <person name="Calhoun S."/>
            <person name="Haridas S."/>
            <person name="Kuo A."/>
            <person name="Mondo S."/>
            <person name="Pangilinan J."/>
            <person name="Riley R."/>
            <person name="LaButti K."/>
            <person name="Andreopoulos B."/>
            <person name="Lipzen A."/>
            <person name="Chen C."/>
            <person name="Yan M."/>
            <person name="Daum C."/>
            <person name="Ng V."/>
            <person name="Clum A."/>
            <person name="Steindorff A."/>
            <person name="Ohm R.A."/>
            <person name="Martin F."/>
            <person name="Silar P."/>
            <person name="Natvig D.O."/>
            <person name="Lalanne C."/>
            <person name="Gautier V."/>
            <person name="Ament-Velasquez S.L."/>
            <person name="Kruys A."/>
            <person name="Hutchinson M.I."/>
            <person name="Powell A.J."/>
            <person name="Barry K."/>
            <person name="Miller A.N."/>
            <person name="Grigoriev I.V."/>
            <person name="Debuchy R."/>
            <person name="Gladieux P."/>
            <person name="Hiltunen Thoren M."/>
            <person name="Johannesson H."/>
        </authorList>
    </citation>
    <scope>NUCLEOTIDE SEQUENCE</scope>
    <source>
        <strain evidence="2">CBS 955.72</strain>
    </source>
</reference>
<dbReference type="InterPro" id="IPR047975">
    <property type="entry name" value="Heme_bind_FMP"/>
</dbReference>
<organism evidence="2 3">
    <name type="scientific">Lasiosphaeria hispida</name>
    <dbReference type="NCBI Taxonomy" id="260671"/>
    <lineage>
        <taxon>Eukaryota</taxon>
        <taxon>Fungi</taxon>
        <taxon>Dikarya</taxon>
        <taxon>Ascomycota</taxon>
        <taxon>Pezizomycotina</taxon>
        <taxon>Sordariomycetes</taxon>
        <taxon>Sordariomycetidae</taxon>
        <taxon>Sordariales</taxon>
        <taxon>Lasiosphaeriaceae</taxon>
        <taxon>Lasiosphaeria</taxon>
    </lineage>
</organism>
<feature type="compositionally biased region" description="Basic and acidic residues" evidence="1">
    <location>
        <begin position="24"/>
        <end position="40"/>
    </location>
</feature>
<proteinExistence type="predicted"/>
<feature type="compositionally biased region" description="Polar residues" evidence="1">
    <location>
        <begin position="1"/>
        <end position="16"/>
    </location>
</feature>
<feature type="region of interest" description="Disordered" evidence="1">
    <location>
        <begin position="1"/>
        <end position="48"/>
    </location>
</feature>
<accession>A0AAJ0HLE0</accession>